<dbReference type="EMBL" id="BAAAPB010000004">
    <property type="protein sequence ID" value="GAA1968961.1"/>
    <property type="molecule type" value="Genomic_DNA"/>
</dbReference>
<reference evidence="1 2" key="1">
    <citation type="journal article" date="2019" name="Int. J. Syst. Evol. Microbiol.">
        <title>The Global Catalogue of Microorganisms (GCM) 10K type strain sequencing project: providing services to taxonomists for standard genome sequencing and annotation.</title>
        <authorList>
            <consortium name="The Broad Institute Genomics Platform"/>
            <consortium name="The Broad Institute Genome Sequencing Center for Infectious Disease"/>
            <person name="Wu L."/>
            <person name="Ma J."/>
        </authorList>
    </citation>
    <scope>NUCLEOTIDE SEQUENCE [LARGE SCALE GENOMIC DNA]</scope>
    <source>
        <strain evidence="1 2">JCM 15309</strain>
    </source>
</reference>
<accession>A0ABN2RH68</accession>
<gene>
    <name evidence="1" type="ORF">GCM10009798_31910</name>
</gene>
<keyword evidence="2" id="KW-1185">Reference proteome</keyword>
<sequence length="196" mass="21047">MRQHHRPMQPGDRFFDAIESGADPARVREAADQAATLLVRGARDADDPEVADRLLHLADSEGIETIAEVWSGAPADTLSGCLWRLFLLRSWVHAAPVAVAREFEAGRASASVARVVAGVADPPGPEQLRAMVDEVLRGIAGSDFADVLFRAAAFARVVAAGRAVLHDAPDEDVRRMLALSEQLEEAGHTELEQGLV</sequence>
<comment type="caution">
    <text evidence="1">The sequence shown here is derived from an EMBL/GenBank/DDBJ whole genome shotgun (WGS) entry which is preliminary data.</text>
</comment>
<protein>
    <recommendedName>
        <fullName evidence="3">DNA-directed RNA polymerase subunit beta</fullName>
    </recommendedName>
</protein>
<dbReference type="RefSeq" id="WP_344046460.1">
    <property type="nucleotide sequence ID" value="NZ_BAAAPB010000004.1"/>
</dbReference>
<proteinExistence type="predicted"/>
<organism evidence="1 2">
    <name type="scientific">Nocardioides panacihumi</name>
    <dbReference type="NCBI Taxonomy" id="400774"/>
    <lineage>
        <taxon>Bacteria</taxon>
        <taxon>Bacillati</taxon>
        <taxon>Actinomycetota</taxon>
        <taxon>Actinomycetes</taxon>
        <taxon>Propionibacteriales</taxon>
        <taxon>Nocardioidaceae</taxon>
        <taxon>Nocardioides</taxon>
    </lineage>
</organism>
<evidence type="ECO:0000313" key="2">
    <source>
        <dbReference type="Proteomes" id="UP001500571"/>
    </source>
</evidence>
<evidence type="ECO:0000313" key="1">
    <source>
        <dbReference type="EMBL" id="GAA1968961.1"/>
    </source>
</evidence>
<evidence type="ECO:0008006" key="3">
    <source>
        <dbReference type="Google" id="ProtNLM"/>
    </source>
</evidence>
<name>A0ABN2RH68_9ACTN</name>
<dbReference type="Proteomes" id="UP001500571">
    <property type="component" value="Unassembled WGS sequence"/>
</dbReference>